<dbReference type="InterPro" id="IPR036322">
    <property type="entry name" value="WD40_repeat_dom_sf"/>
</dbReference>
<dbReference type="SUPFAM" id="SSF50978">
    <property type="entry name" value="WD40 repeat-like"/>
    <property type="match status" value="1"/>
</dbReference>
<comment type="subcellular location">
    <subcellularLocation>
        <location evidence="1">Preautophagosomal structure membrane</location>
        <topology evidence="1">Peripheral membrane protein</topology>
    </subcellularLocation>
</comment>
<protein>
    <submittedName>
        <fullName evidence="6">Autophagy-related protein 18a</fullName>
    </submittedName>
</protein>
<reference evidence="6" key="2">
    <citation type="journal article" date="2024" name="Plant">
        <title>Genomic evolution and insights into agronomic trait innovations of Sesamum species.</title>
        <authorList>
            <person name="Miao H."/>
            <person name="Wang L."/>
            <person name="Qu L."/>
            <person name="Liu H."/>
            <person name="Sun Y."/>
            <person name="Le M."/>
            <person name="Wang Q."/>
            <person name="Wei S."/>
            <person name="Zheng Y."/>
            <person name="Lin W."/>
            <person name="Duan Y."/>
            <person name="Cao H."/>
            <person name="Xiong S."/>
            <person name="Wang X."/>
            <person name="Wei L."/>
            <person name="Li C."/>
            <person name="Ma Q."/>
            <person name="Ju M."/>
            <person name="Zhao R."/>
            <person name="Li G."/>
            <person name="Mu C."/>
            <person name="Tian Q."/>
            <person name="Mei H."/>
            <person name="Zhang T."/>
            <person name="Gao T."/>
            <person name="Zhang H."/>
        </authorList>
    </citation>
    <scope>NUCLEOTIDE SEQUENCE</scope>
    <source>
        <strain evidence="6">3651</strain>
    </source>
</reference>
<proteinExistence type="inferred from homology"/>
<evidence type="ECO:0000256" key="5">
    <source>
        <dbReference type="SAM" id="MobiDB-lite"/>
    </source>
</evidence>
<evidence type="ECO:0000256" key="4">
    <source>
        <dbReference type="ARBA" id="ARBA00025740"/>
    </source>
</evidence>
<evidence type="ECO:0000313" key="6">
    <source>
        <dbReference type="EMBL" id="KAK4424639.1"/>
    </source>
</evidence>
<organism evidence="6 7">
    <name type="scientific">Sesamum alatum</name>
    <dbReference type="NCBI Taxonomy" id="300844"/>
    <lineage>
        <taxon>Eukaryota</taxon>
        <taxon>Viridiplantae</taxon>
        <taxon>Streptophyta</taxon>
        <taxon>Embryophyta</taxon>
        <taxon>Tracheophyta</taxon>
        <taxon>Spermatophyta</taxon>
        <taxon>Magnoliopsida</taxon>
        <taxon>eudicotyledons</taxon>
        <taxon>Gunneridae</taxon>
        <taxon>Pentapetalae</taxon>
        <taxon>asterids</taxon>
        <taxon>lamiids</taxon>
        <taxon>Lamiales</taxon>
        <taxon>Pedaliaceae</taxon>
        <taxon>Sesamum</taxon>
    </lineage>
</organism>
<comment type="similarity">
    <text evidence="4">Belongs to the WD repeat PROPPIN family.</text>
</comment>
<evidence type="ECO:0000256" key="1">
    <source>
        <dbReference type="ARBA" id="ARBA00004623"/>
    </source>
</evidence>
<comment type="caution">
    <text evidence="6">The sequence shown here is derived from an EMBL/GenBank/DDBJ whole genome shotgun (WGS) entry which is preliminary data.</text>
</comment>
<evidence type="ECO:0000313" key="7">
    <source>
        <dbReference type="Proteomes" id="UP001293254"/>
    </source>
</evidence>
<keyword evidence="3" id="KW-0677">Repeat</keyword>
<dbReference type="InterPro" id="IPR001680">
    <property type="entry name" value="WD40_rpt"/>
</dbReference>
<dbReference type="EMBL" id="JACGWO010000006">
    <property type="protein sequence ID" value="KAK4424639.1"/>
    <property type="molecule type" value="Genomic_DNA"/>
</dbReference>
<dbReference type="SMART" id="SM00320">
    <property type="entry name" value="WD40"/>
    <property type="match status" value="2"/>
</dbReference>
<dbReference type="GO" id="GO:0034045">
    <property type="term" value="C:phagophore assembly site membrane"/>
    <property type="evidence" value="ECO:0007669"/>
    <property type="project" value="UniProtKB-SubCell"/>
</dbReference>
<sequence>MAGVEYKVGNGVRFKLWRDPWHLDDPLIRNYPRGPAVTGLPEDKNNVEYQTWTLFPRRSTLPLPFPPPKWLHRKTPPAPPSETPLHHPPSSTSPSTRTAAALRRTSDGFIIFSTDPFVQTIRKDFSKDGRGLGIGVVEMIFGANVFAVVGGGIAPALSRKKIMILDDHLGQFTGEISFRSEVKSVRLRRDRIVAVTMQKVSVYDLPGFRSLHQIETQPNPKGLCEISRSGPMVLACLGLNKGQVRLEHYEVSRSRLITAHDSAVVCLALTSDGRLLATASSKGTLIRVFNTLDGVLLQELRRGSERAEIHSLSFSSAAEWLAASSDKGTVHVFSVNTDSGPTGTNQWQDAGRNNTSPSRLSFVKGMLPKYFSSEWSRAQFRVPEDIQHIVAFGHRRNTVLIIGFDGTFYRCKFDPMAGGEMTQMECRNFLEPELNS</sequence>
<dbReference type="Pfam" id="PF21032">
    <property type="entry name" value="PROPPIN"/>
    <property type="match status" value="1"/>
</dbReference>
<accession>A0AAE2CJW4</accession>
<dbReference type="Gene3D" id="2.130.10.10">
    <property type="entry name" value="YVTN repeat-like/Quinoprotein amine dehydrogenase"/>
    <property type="match status" value="1"/>
</dbReference>
<dbReference type="InterPro" id="IPR048720">
    <property type="entry name" value="PROPPIN"/>
</dbReference>
<feature type="region of interest" description="Disordered" evidence="5">
    <location>
        <begin position="66"/>
        <end position="98"/>
    </location>
</feature>
<dbReference type="InterPro" id="IPR015943">
    <property type="entry name" value="WD40/YVTN_repeat-like_dom_sf"/>
</dbReference>
<evidence type="ECO:0000256" key="3">
    <source>
        <dbReference type="ARBA" id="ARBA00022737"/>
    </source>
</evidence>
<gene>
    <name evidence="6" type="ORF">Salat_1657500</name>
</gene>
<feature type="compositionally biased region" description="Low complexity" evidence="5">
    <location>
        <begin position="88"/>
        <end position="98"/>
    </location>
</feature>
<evidence type="ECO:0000256" key="2">
    <source>
        <dbReference type="ARBA" id="ARBA00022574"/>
    </source>
</evidence>
<reference evidence="6" key="1">
    <citation type="submission" date="2020-06" db="EMBL/GenBank/DDBJ databases">
        <authorList>
            <person name="Li T."/>
            <person name="Hu X."/>
            <person name="Zhang T."/>
            <person name="Song X."/>
            <person name="Zhang H."/>
            <person name="Dai N."/>
            <person name="Sheng W."/>
            <person name="Hou X."/>
            <person name="Wei L."/>
        </authorList>
    </citation>
    <scope>NUCLEOTIDE SEQUENCE</scope>
    <source>
        <strain evidence="6">3651</strain>
        <tissue evidence="6">Leaf</tissue>
    </source>
</reference>
<dbReference type="PANTHER" id="PTHR11227">
    <property type="entry name" value="WD-REPEAT PROTEIN INTERACTING WITH PHOSPHOINOSIDES WIPI -RELATED"/>
    <property type="match status" value="1"/>
</dbReference>
<dbReference type="AlphaFoldDB" id="A0AAE2CJW4"/>
<keyword evidence="2" id="KW-0853">WD repeat</keyword>
<keyword evidence="7" id="KW-1185">Reference proteome</keyword>
<name>A0AAE2CJW4_9LAMI</name>
<dbReference type="Proteomes" id="UP001293254">
    <property type="component" value="Unassembled WGS sequence"/>
</dbReference>